<protein>
    <submittedName>
        <fullName evidence="1">Protein of uncharacterized function (DUF498/DUF598)</fullName>
    </submittedName>
</protein>
<reference evidence="1 2" key="1">
    <citation type="submission" date="2016-03" db="EMBL/GenBank/DDBJ databases">
        <authorList>
            <consortium name="Pathogen Informatics"/>
        </authorList>
    </citation>
    <scope>NUCLEOTIDE SEQUENCE [LARGE SCALE GENOMIC DNA]</scope>
    <source>
        <strain evidence="1 2">NCTC13364</strain>
    </source>
</reference>
<organism evidence="1 2">
    <name type="scientific">Bordetella ansorpii</name>
    <dbReference type="NCBI Taxonomy" id="288768"/>
    <lineage>
        <taxon>Bacteria</taxon>
        <taxon>Pseudomonadati</taxon>
        <taxon>Pseudomonadota</taxon>
        <taxon>Betaproteobacteria</taxon>
        <taxon>Burkholderiales</taxon>
        <taxon>Alcaligenaceae</taxon>
        <taxon>Bordetella</taxon>
    </lineage>
</organism>
<evidence type="ECO:0000313" key="1">
    <source>
        <dbReference type="EMBL" id="SAI43023.1"/>
    </source>
</evidence>
<dbReference type="EMBL" id="FKBS01000017">
    <property type="protein sequence ID" value="SAI43023.1"/>
    <property type="molecule type" value="Genomic_DNA"/>
</dbReference>
<dbReference type="InterPro" id="IPR007523">
    <property type="entry name" value="NDUFAF3/AAMDC"/>
</dbReference>
<dbReference type="AlphaFoldDB" id="A0A157QAV7"/>
<sequence length="151" mass="15915">MKLHNDPAMALNTVTAYGEGYIEVNQVRFSHAVAFGPEGKVADWPATSPADITSALLLQAAGVSMAARDPLSFLDEPEQTPARPANAPEVLLVGTGRRQRLLPPDVLRPLLAAGIGVEAMDTEAAARTYNILMAEGRRVIVALIPTDGASS</sequence>
<dbReference type="RefSeq" id="WP_066415779.1">
    <property type="nucleotide sequence ID" value="NZ_FKBS01000017.1"/>
</dbReference>
<gene>
    <name evidence="1" type="ORF">SAMEA1982600_03494</name>
</gene>
<dbReference type="OrthoDB" id="9800373at2"/>
<accession>A0A157QAV7</accession>
<dbReference type="CDD" id="cd05560">
    <property type="entry name" value="Xcc1710_like"/>
    <property type="match status" value="1"/>
</dbReference>
<dbReference type="PANTHER" id="PTHR21192">
    <property type="entry name" value="NUCLEAR PROTEIN E3-3"/>
    <property type="match status" value="1"/>
</dbReference>
<dbReference type="InterPro" id="IPR036748">
    <property type="entry name" value="MTH938-like_sf"/>
</dbReference>
<dbReference type="SUPFAM" id="SSF64076">
    <property type="entry name" value="MTH938-like"/>
    <property type="match status" value="1"/>
</dbReference>
<dbReference type="Proteomes" id="UP000077037">
    <property type="component" value="Unassembled WGS sequence"/>
</dbReference>
<proteinExistence type="predicted"/>
<evidence type="ECO:0000313" key="2">
    <source>
        <dbReference type="Proteomes" id="UP000077037"/>
    </source>
</evidence>
<dbReference type="PANTHER" id="PTHR21192:SF2">
    <property type="entry name" value="NADH DEHYDROGENASE [UBIQUINONE] 1 ALPHA SUBCOMPLEX ASSEMBLY FACTOR 3"/>
    <property type="match status" value="1"/>
</dbReference>
<dbReference type="Gene3D" id="3.40.1230.10">
    <property type="entry name" value="MTH938-like"/>
    <property type="match status" value="1"/>
</dbReference>
<dbReference type="Pfam" id="PF04430">
    <property type="entry name" value="DUF498"/>
    <property type="match status" value="1"/>
</dbReference>
<name>A0A157QAV7_9BORD</name>